<evidence type="ECO:0000313" key="2">
    <source>
        <dbReference type="Proteomes" id="UP000035016"/>
    </source>
</evidence>
<dbReference type="Proteomes" id="UP000035016">
    <property type="component" value="Chromosome Chromosome"/>
</dbReference>
<proteinExistence type="predicted"/>
<dbReference type="RefSeq" id="WP_258958089.1">
    <property type="nucleotide sequence ID" value="NZ_AZSD01000176.1"/>
</dbReference>
<reference evidence="1 2" key="1">
    <citation type="submission" date="2015-02" db="EMBL/GenBank/DDBJ databases">
        <authorList>
            <person name="Gomez-Escribano P.J."/>
        </authorList>
    </citation>
    <scope>NUCLEOTIDE SEQUENCE [LARGE SCALE GENOMIC DNA]</scope>
    <source>
        <strain evidence="2">C34 (DSM 42122 / NRRL B-24963)</strain>
    </source>
</reference>
<accession>A0A0F7VZA8</accession>
<dbReference type="KEGG" id="sle:sle_33960"/>
<gene>
    <name evidence="1" type="primary">sle_33960</name>
</gene>
<organism evidence="1 2">
    <name type="scientific">Streptomyces leeuwenhoekii</name>
    <dbReference type="NCBI Taxonomy" id="1437453"/>
    <lineage>
        <taxon>Bacteria</taxon>
        <taxon>Bacillati</taxon>
        <taxon>Actinomycetota</taxon>
        <taxon>Actinomycetes</taxon>
        <taxon>Kitasatosporales</taxon>
        <taxon>Streptomycetaceae</taxon>
        <taxon>Streptomyces</taxon>
    </lineage>
</organism>
<name>A0A0F7VZA8_STRLW</name>
<sequence length="41" mass="4826">MDTEVHEDLLGLDHYRAVYGDPAGSEQVMWERAYGIWDTWL</sequence>
<dbReference type="EMBL" id="LN831790">
    <property type="protein sequence ID" value="CQR62857.1"/>
    <property type="molecule type" value="Genomic_DNA"/>
</dbReference>
<evidence type="ECO:0000313" key="1">
    <source>
        <dbReference type="EMBL" id="CQR62857.1"/>
    </source>
</evidence>
<protein>
    <submittedName>
        <fullName evidence="1">Uncharacterized protein</fullName>
    </submittedName>
</protein>
<dbReference type="AlphaFoldDB" id="A0A0F7VZA8"/>